<keyword evidence="3" id="KW-1185">Reference proteome</keyword>
<organism evidence="2 3">
    <name type="scientific">Ruegeria spongiae</name>
    <dbReference type="NCBI Taxonomy" id="2942209"/>
    <lineage>
        <taxon>Bacteria</taxon>
        <taxon>Pseudomonadati</taxon>
        <taxon>Pseudomonadota</taxon>
        <taxon>Alphaproteobacteria</taxon>
        <taxon>Rhodobacterales</taxon>
        <taxon>Roseobacteraceae</taxon>
        <taxon>Ruegeria</taxon>
    </lineage>
</organism>
<dbReference type="Proteomes" id="UP001203880">
    <property type="component" value="Unassembled WGS sequence"/>
</dbReference>
<feature type="signal peptide" evidence="1">
    <location>
        <begin position="1"/>
        <end position="21"/>
    </location>
</feature>
<accession>A0ABT0Q396</accession>
<dbReference type="RefSeq" id="WP_249710373.1">
    <property type="nucleotide sequence ID" value="NZ_JAMFMB010000015.1"/>
</dbReference>
<reference evidence="2" key="1">
    <citation type="submission" date="2022-05" db="EMBL/GenBank/DDBJ databases">
        <authorList>
            <person name="Park J.-S."/>
        </authorList>
    </citation>
    <scope>NUCLEOTIDE SEQUENCE</scope>
    <source>
        <strain evidence="2">2012CJ41-6</strain>
    </source>
</reference>
<evidence type="ECO:0000313" key="3">
    <source>
        <dbReference type="Proteomes" id="UP001203880"/>
    </source>
</evidence>
<feature type="chain" id="PRO_5045916083" evidence="1">
    <location>
        <begin position="22"/>
        <end position="158"/>
    </location>
</feature>
<evidence type="ECO:0000256" key="1">
    <source>
        <dbReference type="SAM" id="SignalP"/>
    </source>
</evidence>
<evidence type="ECO:0000313" key="2">
    <source>
        <dbReference type="EMBL" id="MCL6284351.1"/>
    </source>
</evidence>
<comment type="caution">
    <text evidence="2">The sequence shown here is derived from an EMBL/GenBank/DDBJ whole genome shotgun (WGS) entry which is preliminary data.</text>
</comment>
<dbReference type="EMBL" id="JAMFMB010000015">
    <property type="protein sequence ID" value="MCL6284351.1"/>
    <property type="molecule type" value="Genomic_DNA"/>
</dbReference>
<proteinExistence type="predicted"/>
<sequence>MHSSKLLLVSFFTVFSQVAWANSYDAHGTGIATSSSVTTKVSEGLVVVDVHTDYEKFDTVDPQNPLTTVKGPCFGAIMIKAGQVSGGGVCNYTDHDGDMAIISWVPQGIGRDGLTLGIWSVEGGTGKWDRASGGGAFRAGIRDDGNYRNDVTGAITLP</sequence>
<protein>
    <submittedName>
        <fullName evidence="2">Uncharacterized protein</fullName>
    </submittedName>
</protein>
<keyword evidence="1" id="KW-0732">Signal</keyword>
<gene>
    <name evidence="2" type="ORF">M3P21_12530</name>
</gene>
<name>A0ABT0Q396_9RHOB</name>